<evidence type="ECO:0000313" key="3">
    <source>
        <dbReference type="EMBL" id="CAD2179653.1"/>
    </source>
</evidence>
<proteinExistence type="predicted"/>
<feature type="region of interest" description="Disordered" evidence="1">
    <location>
        <begin position="84"/>
        <end position="108"/>
    </location>
</feature>
<evidence type="ECO:0000256" key="2">
    <source>
        <dbReference type="SAM" id="SignalP"/>
    </source>
</evidence>
<dbReference type="AlphaFoldDB" id="A0A6V7X0K1"/>
<accession>A0A6V7X0K1</accession>
<comment type="caution">
    <text evidence="4">The sequence shown here is derived from an EMBL/GenBank/DDBJ whole genome shotgun (WGS) entry which is preliminary data.</text>
</comment>
<gene>
    <name evidence="3" type="ORF">MENT_LOCUS31667</name>
    <name evidence="4" type="ORF">MENT_LOCUS45708</name>
</gene>
<reference evidence="4 5" key="1">
    <citation type="submission" date="2020-08" db="EMBL/GenBank/DDBJ databases">
        <authorList>
            <person name="Koutsovoulos G."/>
            <person name="Danchin GJ E."/>
        </authorList>
    </citation>
    <scope>NUCLEOTIDE SEQUENCE [LARGE SCALE GENOMIC DNA]</scope>
</reference>
<evidence type="ECO:0000313" key="5">
    <source>
        <dbReference type="Proteomes" id="UP000580250"/>
    </source>
</evidence>
<organism evidence="4 5">
    <name type="scientific">Meloidogyne enterolobii</name>
    <name type="common">Root-knot nematode worm</name>
    <name type="synonym">Meloidogyne mayaguensis</name>
    <dbReference type="NCBI Taxonomy" id="390850"/>
    <lineage>
        <taxon>Eukaryota</taxon>
        <taxon>Metazoa</taxon>
        <taxon>Ecdysozoa</taxon>
        <taxon>Nematoda</taxon>
        <taxon>Chromadorea</taxon>
        <taxon>Rhabditida</taxon>
        <taxon>Tylenchina</taxon>
        <taxon>Tylenchomorpha</taxon>
        <taxon>Tylenchoidea</taxon>
        <taxon>Meloidogynidae</taxon>
        <taxon>Meloidogyninae</taxon>
        <taxon>Meloidogyne</taxon>
    </lineage>
</organism>
<dbReference type="Proteomes" id="UP000580250">
    <property type="component" value="Unassembled WGS sequence"/>
</dbReference>
<dbReference type="EMBL" id="CAJEWN010000977">
    <property type="protein sequence ID" value="CAD2192792.1"/>
    <property type="molecule type" value="Genomic_DNA"/>
</dbReference>
<name>A0A6V7X0K1_MELEN</name>
<feature type="chain" id="PRO_5035677573" evidence="2">
    <location>
        <begin position="24"/>
        <end position="108"/>
    </location>
</feature>
<feature type="compositionally biased region" description="Acidic residues" evidence="1">
    <location>
        <begin position="46"/>
        <end position="66"/>
    </location>
</feature>
<evidence type="ECO:0000313" key="4">
    <source>
        <dbReference type="EMBL" id="CAD2192792.1"/>
    </source>
</evidence>
<feature type="region of interest" description="Disordered" evidence="1">
    <location>
        <begin position="43"/>
        <end position="68"/>
    </location>
</feature>
<keyword evidence="2" id="KW-0732">Signal</keyword>
<evidence type="ECO:0000256" key="1">
    <source>
        <dbReference type="SAM" id="MobiDB-lite"/>
    </source>
</evidence>
<protein>
    <submittedName>
        <fullName evidence="4">Uncharacterized protein</fullName>
    </submittedName>
</protein>
<feature type="compositionally biased region" description="Polar residues" evidence="1">
    <location>
        <begin position="93"/>
        <end position="108"/>
    </location>
</feature>
<dbReference type="EMBL" id="CAJEWN010000349">
    <property type="protein sequence ID" value="CAD2179653.1"/>
    <property type="molecule type" value="Genomic_DNA"/>
</dbReference>
<feature type="signal peptide" evidence="2">
    <location>
        <begin position="1"/>
        <end position="23"/>
    </location>
</feature>
<sequence length="108" mass="12266">MSATIKLFKLFLIFVLIIKIVNCGNCCGTPQVIEDNECDNVYNNDYGEESEEEDELELQEETENEQDNQQFVPLEEFVINQGILDPSEPASPLFSTNEHTSEDTTSIE</sequence>